<dbReference type="Gene3D" id="3.40.50.2300">
    <property type="match status" value="1"/>
</dbReference>
<dbReference type="PROSITE" id="PS50110">
    <property type="entry name" value="RESPONSE_REGULATORY"/>
    <property type="match status" value="1"/>
</dbReference>
<comment type="caution">
    <text evidence="3">The sequence shown here is derived from an EMBL/GenBank/DDBJ whole genome shotgun (WGS) entry which is preliminary data.</text>
</comment>
<evidence type="ECO:0000259" key="2">
    <source>
        <dbReference type="PROSITE" id="PS50110"/>
    </source>
</evidence>
<dbReference type="AlphaFoldDB" id="A0A2W5KLE8"/>
<feature type="domain" description="Response regulatory" evidence="2">
    <location>
        <begin position="5"/>
        <end position="114"/>
    </location>
</feature>
<feature type="modified residue" description="4-aspartylphosphate" evidence="1">
    <location>
        <position position="54"/>
    </location>
</feature>
<keyword evidence="1" id="KW-0597">Phosphoprotein</keyword>
<dbReference type="SUPFAM" id="SSF52172">
    <property type="entry name" value="CheY-like"/>
    <property type="match status" value="1"/>
</dbReference>
<organism evidence="3 4">
    <name type="scientific">Ancylobacter novellus</name>
    <name type="common">Thiobacillus novellus</name>
    <dbReference type="NCBI Taxonomy" id="921"/>
    <lineage>
        <taxon>Bacteria</taxon>
        <taxon>Pseudomonadati</taxon>
        <taxon>Pseudomonadota</taxon>
        <taxon>Alphaproteobacteria</taxon>
        <taxon>Hyphomicrobiales</taxon>
        <taxon>Xanthobacteraceae</taxon>
        <taxon>Ancylobacter</taxon>
    </lineage>
</organism>
<dbReference type="InterPro" id="IPR011006">
    <property type="entry name" value="CheY-like_superfamily"/>
</dbReference>
<accession>A0A2W5KLE8</accession>
<reference evidence="3 4" key="1">
    <citation type="submission" date="2017-08" db="EMBL/GenBank/DDBJ databases">
        <title>Infants hospitalized years apart are colonized by the same room-sourced microbial strains.</title>
        <authorList>
            <person name="Brooks B."/>
            <person name="Olm M.R."/>
            <person name="Firek B.A."/>
            <person name="Baker R."/>
            <person name="Thomas B.C."/>
            <person name="Morowitz M.J."/>
            <person name="Banfield J.F."/>
        </authorList>
    </citation>
    <scope>NUCLEOTIDE SEQUENCE [LARGE SCALE GENOMIC DNA]</scope>
    <source>
        <strain evidence="3">S2_005_003_R2_43</strain>
    </source>
</reference>
<dbReference type="InterPro" id="IPR001789">
    <property type="entry name" value="Sig_transdc_resp-reg_receiver"/>
</dbReference>
<proteinExistence type="predicted"/>
<dbReference type="Proteomes" id="UP000249577">
    <property type="component" value="Unassembled WGS sequence"/>
</dbReference>
<gene>
    <name evidence="3" type="ORF">DI565_09060</name>
</gene>
<dbReference type="SMART" id="SM00448">
    <property type="entry name" value="REC"/>
    <property type="match status" value="1"/>
</dbReference>
<dbReference type="EMBL" id="QFPN01000004">
    <property type="protein sequence ID" value="PZQ16248.1"/>
    <property type="molecule type" value="Genomic_DNA"/>
</dbReference>
<protein>
    <submittedName>
        <fullName evidence="3">Response regulator</fullName>
    </submittedName>
</protein>
<sequence length="120" mass="12964">MAPFNVLILEDDAILALDLATIVCCWTDANVTSCRSIEQAKRALGGAFDLALLDIDLEDGKSYDIATSLKERNLPFAFVSGADLSETPDHLKDAAFIAKPYNQRAIEKVISAASGGRRHP</sequence>
<evidence type="ECO:0000313" key="4">
    <source>
        <dbReference type="Proteomes" id="UP000249577"/>
    </source>
</evidence>
<dbReference type="GO" id="GO:0000160">
    <property type="term" value="P:phosphorelay signal transduction system"/>
    <property type="evidence" value="ECO:0007669"/>
    <property type="project" value="InterPro"/>
</dbReference>
<evidence type="ECO:0000256" key="1">
    <source>
        <dbReference type="PROSITE-ProRule" id="PRU00169"/>
    </source>
</evidence>
<evidence type="ECO:0000313" key="3">
    <source>
        <dbReference type="EMBL" id="PZQ16248.1"/>
    </source>
</evidence>
<name>A0A2W5KLE8_ANCNO</name>